<proteinExistence type="inferred from homology"/>
<dbReference type="HOGENOM" id="CLU_048577_2_1_4"/>
<evidence type="ECO:0000313" key="6">
    <source>
        <dbReference type="EMBL" id="ABE49919.1"/>
    </source>
</evidence>
<dbReference type="STRING" id="265072.Mfla_1651"/>
<dbReference type="eggNOG" id="COG1411">
    <property type="taxonomic scope" value="Bacteria"/>
</dbReference>
<keyword evidence="3 5" id="KW-0368">Histidine biosynthesis</keyword>
<evidence type="ECO:0000256" key="3">
    <source>
        <dbReference type="ARBA" id="ARBA00023102"/>
    </source>
</evidence>
<name>Q1H0R8_METFK</name>
<dbReference type="InterPro" id="IPR013785">
    <property type="entry name" value="Aldolase_TIM"/>
</dbReference>
<dbReference type="GO" id="GO:0003949">
    <property type="term" value="F:1-(5-phosphoribosyl)-5-[(5-phosphoribosylamino)methylideneamino]imidazole-4-carboxamide isomerase activity"/>
    <property type="evidence" value="ECO:0007669"/>
    <property type="project" value="InterPro"/>
</dbReference>
<sequence>MQVIPVIDLMNGAVVHARQGNRAHYQPIVSNLCNGSEAQEIVGALLGLYPFPALYIADLDAIQCRNDHRTLIHTLLSKHPTLEIWVDAGINSVAKVQRWQHPRLRPVLGTESIPSIATWHLLAGACEGRHILSLDFTTAGYQGPSELLQEARHWPQHVIIMSLPHVGSHAGPDMDKLTHFRALSPKHHLYAAGGIRDASDLQLLRKRGIKGALVASALHNGNLEKSMLQSILAS</sequence>
<dbReference type="KEGG" id="mfa:Mfla_1651"/>
<evidence type="ECO:0000256" key="5">
    <source>
        <dbReference type="RuleBase" id="RU003657"/>
    </source>
</evidence>
<dbReference type="Gene3D" id="3.20.20.70">
    <property type="entry name" value="Aldolase class I"/>
    <property type="match status" value="1"/>
</dbReference>
<dbReference type="GO" id="GO:0005737">
    <property type="term" value="C:cytoplasm"/>
    <property type="evidence" value="ECO:0007669"/>
    <property type="project" value="TreeGrafter"/>
</dbReference>
<keyword evidence="2 5" id="KW-0028">Amino-acid biosynthesis</keyword>
<evidence type="ECO:0000256" key="2">
    <source>
        <dbReference type="ARBA" id="ARBA00022605"/>
    </source>
</evidence>
<dbReference type="CDD" id="cd04723">
    <property type="entry name" value="HisA_HisF"/>
    <property type="match status" value="1"/>
</dbReference>
<dbReference type="GO" id="GO:0000162">
    <property type="term" value="P:L-tryptophan biosynthetic process"/>
    <property type="evidence" value="ECO:0007669"/>
    <property type="project" value="TreeGrafter"/>
</dbReference>
<dbReference type="PANTHER" id="PTHR43090">
    <property type="entry name" value="1-(5-PHOSPHORIBOSYL)-5-[(5-PHOSPHORIBOSYLAMINO)METHYLIDENEAMINO] IMIDAZOLE-4-CARBOXAMIDE ISOMERASE"/>
    <property type="match status" value="1"/>
</dbReference>
<comment type="pathway">
    <text evidence="4">Amino-acid biosynthesis.</text>
</comment>
<dbReference type="AlphaFoldDB" id="Q1H0R8"/>
<dbReference type="Proteomes" id="UP000002440">
    <property type="component" value="Chromosome"/>
</dbReference>
<organism evidence="6 7">
    <name type="scientific">Methylobacillus flagellatus (strain ATCC 51484 / DSM 6875 / VKM B-1610 / KT)</name>
    <dbReference type="NCBI Taxonomy" id="265072"/>
    <lineage>
        <taxon>Bacteria</taxon>
        <taxon>Pseudomonadati</taxon>
        <taxon>Pseudomonadota</taxon>
        <taxon>Betaproteobacteria</taxon>
        <taxon>Nitrosomonadales</taxon>
        <taxon>Methylophilaceae</taxon>
        <taxon>Methylobacillus</taxon>
    </lineage>
</organism>
<dbReference type="InterPro" id="IPR011060">
    <property type="entry name" value="RibuloseP-bd_barrel"/>
</dbReference>
<dbReference type="PANTHER" id="PTHR43090:SF2">
    <property type="entry name" value="1-(5-PHOSPHORIBOSYL)-5-[(5-PHOSPHORIBOSYLAMINO)METHYLIDENEAMINO] IMIDAZOLE-4-CARBOXAMIDE ISOMERASE"/>
    <property type="match status" value="1"/>
</dbReference>
<dbReference type="RefSeq" id="WP_011479873.1">
    <property type="nucleotide sequence ID" value="NC_007947.1"/>
</dbReference>
<accession>Q1H0R8</accession>
<comment type="similarity">
    <text evidence="1 5">Belongs to the HisA/HisF family.</text>
</comment>
<evidence type="ECO:0000313" key="7">
    <source>
        <dbReference type="Proteomes" id="UP000002440"/>
    </source>
</evidence>
<keyword evidence="7" id="KW-1185">Reference proteome</keyword>
<gene>
    <name evidence="6" type="ordered locus">Mfla_1651</name>
</gene>
<dbReference type="GO" id="GO:0000105">
    <property type="term" value="P:L-histidine biosynthetic process"/>
    <property type="evidence" value="ECO:0007669"/>
    <property type="project" value="UniProtKB-KW"/>
</dbReference>
<dbReference type="EMBL" id="CP000284">
    <property type="protein sequence ID" value="ABE49919.1"/>
    <property type="molecule type" value="Genomic_DNA"/>
</dbReference>
<reference evidence="6 7" key="1">
    <citation type="submission" date="2006-03" db="EMBL/GenBank/DDBJ databases">
        <title>Complete sequence of Methylobacillus flagellatus KT.</title>
        <authorList>
            <consortium name="US DOE Joint Genome Institute"/>
            <person name="Copeland A."/>
            <person name="Lucas S."/>
            <person name="Lapidus A."/>
            <person name="Barry K."/>
            <person name="Detter J.C."/>
            <person name="Glavina del Rio T."/>
            <person name="Hammon N."/>
            <person name="Israni S."/>
            <person name="Dalin E."/>
            <person name="Tice H."/>
            <person name="Pitluck S."/>
            <person name="Brettin T."/>
            <person name="Bruce D."/>
            <person name="Han C."/>
            <person name="Tapia R."/>
            <person name="Saunders E."/>
            <person name="Gilna P."/>
            <person name="Schmutz J."/>
            <person name="Larimer F."/>
            <person name="Land M."/>
            <person name="Kyrpides N."/>
            <person name="Anderson I."/>
            <person name="Richardson P."/>
        </authorList>
    </citation>
    <scope>NUCLEOTIDE SEQUENCE [LARGE SCALE GENOMIC DNA]</scope>
    <source>
        <strain evidence="7">KT / ATCC 51484 / DSM 6875</strain>
    </source>
</reference>
<evidence type="ECO:0000256" key="1">
    <source>
        <dbReference type="ARBA" id="ARBA00009667"/>
    </source>
</evidence>
<dbReference type="Pfam" id="PF00977">
    <property type="entry name" value="His_biosynth"/>
    <property type="match status" value="1"/>
</dbReference>
<dbReference type="InterPro" id="IPR006062">
    <property type="entry name" value="His_biosynth"/>
</dbReference>
<evidence type="ECO:0000256" key="4">
    <source>
        <dbReference type="ARBA" id="ARBA00029440"/>
    </source>
</evidence>
<dbReference type="InterPro" id="IPR044524">
    <property type="entry name" value="Isoase_HisA-like"/>
</dbReference>
<protein>
    <submittedName>
        <fullName evidence="6">Histidine biosynthesis</fullName>
    </submittedName>
</protein>
<dbReference type="SUPFAM" id="SSF51366">
    <property type="entry name" value="Ribulose-phoshate binding barrel"/>
    <property type="match status" value="1"/>
</dbReference>